<proteinExistence type="predicted"/>
<protein>
    <submittedName>
        <fullName evidence="2">Nitrogenase molybdenum-iron protein, alpha and beta chains</fullName>
    </submittedName>
</protein>
<evidence type="ECO:0000313" key="3">
    <source>
        <dbReference type="Proteomes" id="UP000184612"/>
    </source>
</evidence>
<dbReference type="CDD" id="cd00316">
    <property type="entry name" value="Oxidoreductase_nitrogenase"/>
    <property type="match status" value="1"/>
</dbReference>
<dbReference type="Gene3D" id="3.40.50.1980">
    <property type="entry name" value="Nitrogenase molybdenum iron protein domain"/>
    <property type="match status" value="2"/>
</dbReference>
<dbReference type="RefSeq" id="WP_073588121.1">
    <property type="nucleotide sequence ID" value="NZ_FRFD01000004.1"/>
</dbReference>
<accession>A0A1M7Y477</accession>
<reference evidence="2 3" key="1">
    <citation type="submission" date="2016-12" db="EMBL/GenBank/DDBJ databases">
        <authorList>
            <person name="Song W.-J."/>
            <person name="Kurnit D.M."/>
        </authorList>
    </citation>
    <scope>NUCLEOTIDE SEQUENCE [LARGE SCALE GENOMIC DNA]</scope>
    <source>
        <strain evidence="2 3">DSM 12503</strain>
    </source>
</reference>
<dbReference type="GO" id="GO:0016491">
    <property type="term" value="F:oxidoreductase activity"/>
    <property type="evidence" value="ECO:0007669"/>
    <property type="project" value="InterPro"/>
</dbReference>
<dbReference type="InterPro" id="IPR052673">
    <property type="entry name" value="Ni-siroh_cyclase_CfbD"/>
</dbReference>
<dbReference type="PANTHER" id="PTHR42846:SF1">
    <property type="entry name" value="NI-SIROHYDROCHLORIN A,C-DIAMIDE REDUCTIVE CYCLASE COMPLEX, COMPONENT CFBD"/>
    <property type="match status" value="1"/>
</dbReference>
<dbReference type="AlphaFoldDB" id="A0A1M7Y477"/>
<sequence>MGLYKYYPRPSGRMGALWTLATIKGAVVLEFGSMGHMIYARRWLEQAGYSKDCLAFVTHLDEKDIALGITDRIEKALDEILEKYKAEAVFLIPSSVPEVIGTDMEAICEELSYRYEGLPVLYFPCGSFSWDYHKGIETALYELCCKLPEKALKTEELTCNIIGSSIDLHLFEADAREIERLLNGAFGIKVSCVLSTRADVKSIKKLGEAAINLVLRREGIKAGETLKKSFGTPYLYGRPYGIQGTVKWLEQIGELSGLTVNAAFIVDEIRDCSMVYDNLKHILEFFGERAAFSAGGSIDVVRGLREFAVEELGIKEGLFWCDAKEDEGEGIPYLVEKKVLEELTRVPSGILMARKEYLKEAGKNTEFLTDRGINEWNFNPYVPPYVGFRGVINLCSMWFREME</sequence>
<dbReference type="SUPFAM" id="SSF53807">
    <property type="entry name" value="Helical backbone' metal receptor"/>
    <property type="match status" value="1"/>
</dbReference>
<gene>
    <name evidence="2" type="ORF">SAMN02745217_01394</name>
</gene>
<dbReference type="STRING" id="1121345.SAMN02745217_01394"/>
<evidence type="ECO:0000259" key="1">
    <source>
        <dbReference type="Pfam" id="PF00148"/>
    </source>
</evidence>
<dbReference type="OrthoDB" id="3199475at2"/>
<name>A0A1M7Y477_9FIRM</name>
<evidence type="ECO:0000313" key="2">
    <source>
        <dbReference type="EMBL" id="SHO47087.1"/>
    </source>
</evidence>
<organism evidence="2 3">
    <name type="scientific">Anaerocolumna xylanovorans DSM 12503</name>
    <dbReference type="NCBI Taxonomy" id="1121345"/>
    <lineage>
        <taxon>Bacteria</taxon>
        <taxon>Bacillati</taxon>
        <taxon>Bacillota</taxon>
        <taxon>Clostridia</taxon>
        <taxon>Lachnospirales</taxon>
        <taxon>Lachnospiraceae</taxon>
        <taxon>Anaerocolumna</taxon>
    </lineage>
</organism>
<dbReference type="Pfam" id="PF00148">
    <property type="entry name" value="Oxidored_nitro"/>
    <property type="match status" value="1"/>
</dbReference>
<feature type="domain" description="Nitrogenase/oxidoreductase component 1" evidence="1">
    <location>
        <begin position="13"/>
        <end position="333"/>
    </location>
</feature>
<dbReference type="InterPro" id="IPR000510">
    <property type="entry name" value="Nase/OxRdtase_comp1"/>
</dbReference>
<dbReference type="Proteomes" id="UP000184612">
    <property type="component" value="Unassembled WGS sequence"/>
</dbReference>
<keyword evidence="3" id="KW-1185">Reference proteome</keyword>
<dbReference type="EMBL" id="FRFD01000004">
    <property type="protein sequence ID" value="SHO47087.1"/>
    <property type="molecule type" value="Genomic_DNA"/>
</dbReference>
<dbReference type="PANTHER" id="PTHR42846">
    <property type="entry name" value="NI-SIROHYDROCHLORIN A,C-DIAMIDE REDUCTIVE CYCLASE COMPLEX, COMPONENT CFBD"/>
    <property type="match status" value="1"/>
</dbReference>